<sequence>MIWPNCIFKLSARRNFNPYDPGGGDSRPGDRVRVAGIPARVTRVRVAGIPARVTESGWRGFLLG</sequence>
<dbReference type="EMBL" id="VSRR010113935">
    <property type="protein sequence ID" value="MPC98401.1"/>
    <property type="molecule type" value="Genomic_DNA"/>
</dbReference>
<keyword evidence="2" id="KW-1185">Reference proteome</keyword>
<evidence type="ECO:0000313" key="1">
    <source>
        <dbReference type="EMBL" id="MPC98401.1"/>
    </source>
</evidence>
<accession>A0A5B7JK06</accession>
<name>A0A5B7JK06_PORTR</name>
<gene>
    <name evidence="1" type="ORF">E2C01_093770</name>
</gene>
<comment type="caution">
    <text evidence="1">The sequence shown here is derived from an EMBL/GenBank/DDBJ whole genome shotgun (WGS) entry which is preliminary data.</text>
</comment>
<evidence type="ECO:0000313" key="2">
    <source>
        <dbReference type="Proteomes" id="UP000324222"/>
    </source>
</evidence>
<dbReference type="Proteomes" id="UP000324222">
    <property type="component" value="Unassembled WGS sequence"/>
</dbReference>
<dbReference type="AlphaFoldDB" id="A0A5B7JK06"/>
<organism evidence="1 2">
    <name type="scientific">Portunus trituberculatus</name>
    <name type="common">Swimming crab</name>
    <name type="synonym">Neptunus trituberculatus</name>
    <dbReference type="NCBI Taxonomy" id="210409"/>
    <lineage>
        <taxon>Eukaryota</taxon>
        <taxon>Metazoa</taxon>
        <taxon>Ecdysozoa</taxon>
        <taxon>Arthropoda</taxon>
        <taxon>Crustacea</taxon>
        <taxon>Multicrustacea</taxon>
        <taxon>Malacostraca</taxon>
        <taxon>Eumalacostraca</taxon>
        <taxon>Eucarida</taxon>
        <taxon>Decapoda</taxon>
        <taxon>Pleocyemata</taxon>
        <taxon>Brachyura</taxon>
        <taxon>Eubrachyura</taxon>
        <taxon>Portunoidea</taxon>
        <taxon>Portunidae</taxon>
        <taxon>Portuninae</taxon>
        <taxon>Portunus</taxon>
    </lineage>
</organism>
<protein>
    <submittedName>
        <fullName evidence="1">Uncharacterized protein</fullName>
    </submittedName>
</protein>
<reference evidence="1 2" key="1">
    <citation type="submission" date="2019-05" db="EMBL/GenBank/DDBJ databases">
        <title>Another draft genome of Portunus trituberculatus and its Hox gene families provides insights of decapod evolution.</title>
        <authorList>
            <person name="Jeong J.-H."/>
            <person name="Song I."/>
            <person name="Kim S."/>
            <person name="Choi T."/>
            <person name="Kim D."/>
            <person name="Ryu S."/>
            <person name="Kim W."/>
        </authorList>
    </citation>
    <scope>NUCLEOTIDE SEQUENCE [LARGE SCALE GENOMIC DNA]</scope>
    <source>
        <tissue evidence="1">Muscle</tissue>
    </source>
</reference>
<proteinExistence type="predicted"/>